<comment type="caution">
    <text evidence="1">The sequence shown here is derived from an EMBL/GenBank/DDBJ whole genome shotgun (WGS) entry which is preliminary data.</text>
</comment>
<reference evidence="1" key="1">
    <citation type="journal article" date="2021" name="G3 (Bethesda)">
        <title>Genome and transcriptome analysis of the beet armyworm Spodoptera exigua reveals targets for pest control. .</title>
        <authorList>
            <person name="Simon S."/>
            <person name="Breeschoten T."/>
            <person name="Jansen H.J."/>
            <person name="Dirks R.P."/>
            <person name="Schranz M.E."/>
            <person name="Ros V.I.D."/>
        </authorList>
    </citation>
    <scope>NUCLEOTIDE SEQUENCE</scope>
    <source>
        <strain evidence="1">TB_SE_WUR_2020</strain>
    </source>
</reference>
<dbReference type="Proteomes" id="UP000814243">
    <property type="component" value="Unassembled WGS sequence"/>
</dbReference>
<dbReference type="InterPro" id="IPR016181">
    <property type="entry name" value="Acyl_CoA_acyltransferase"/>
</dbReference>
<evidence type="ECO:0000313" key="2">
    <source>
        <dbReference type="Proteomes" id="UP000814243"/>
    </source>
</evidence>
<proteinExistence type="predicted"/>
<sequence>MQCLNTLRASAFRLSTPRVGTALPHINAITKRLKRRSPCDRCYIIKDRKPCFDIRNLTLERARDCNAKLIRSFLYTHYWPREPTVTSLWMSLDSPLLDVQTDQYSSSGDRILAYERLERTGERKLVGLAVANKIYPWMIGELDEWAHCTTSLPDKYKIYFTAHCLKGPNLFKKYNVEVLCTAAEVTGQGVGKLLLNSMLEYAKEMRHPLVQVVAVSHYTSKICEKCGMKPEWTMNYEDFTDECGHRIFFPRKPHYSVVVHVKYFDPRKGGVLPCKPPF</sequence>
<gene>
    <name evidence="1" type="ORF">HF086_006581</name>
</gene>
<name>A0A922SBX4_SPOEX</name>
<dbReference type="Gene3D" id="3.40.630.30">
    <property type="match status" value="1"/>
</dbReference>
<evidence type="ECO:0008006" key="3">
    <source>
        <dbReference type="Google" id="ProtNLM"/>
    </source>
</evidence>
<dbReference type="EMBL" id="JACEFF010000726">
    <property type="protein sequence ID" value="KAH9632147.1"/>
    <property type="molecule type" value="Genomic_DNA"/>
</dbReference>
<accession>A0A922SBX4</accession>
<dbReference type="CDD" id="cd04301">
    <property type="entry name" value="NAT_SF"/>
    <property type="match status" value="1"/>
</dbReference>
<protein>
    <recommendedName>
        <fullName evidence="3">N-acetyltransferase domain-containing protein</fullName>
    </recommendedName>
</protein>
<dbReference type="SUPFAM" id="SSF55729">
    <property type="entry name" value="Acyl-CoA N-acyltransferases (Nat)"/>
    <property type="match status" value="1"/>
</dbReference>
<dbReference type="AlphaFoldDB" id="A0A922SBX4"/>
<evidence type="ECO:0000313" key="1">
    <source>
        <dbReference type="EMBL" id="KAH9632147.1"/>
    </source>
</evidence>
<organism evidence="1 2">
    <name type="scientific">Spodoptera exigua</name>
    <name type="common">Beet armyworm</name>
    <name type="synonym">Noctua fulgens</name>
    <dbReference type="NCBI Taxonomy" id="7107"/>
    <lineage>
        <taxon>Eukaryota</taxon>
        <taxon>Metazoa</taxon>
        <taxon>Ecdysozoa</taxon>
        <taxon>Arthropoda</taxon>
        <taxon>Hexapoda</taxon>
        <taxon>Insecta</taxon>
        <taxon>Pterygota</taxon>
        <taxon>Neoptera</taxon>
        <taxon>Endopterygota</taxon>
        <taxon>Lepidoptera</taxon>
        <taxon>Glossata</taxon>
        <taxon>Ditrysia</taxon>
        <taxon>Noctuoidea</taxon>
        <taxon>Noctuidae</taxon>
        <taxon>Amphipyrinae</taxon>
        <taxon>Spodoptera</taxon>
    </lineage>
</organism>